<dbReference type="OrthoDB" id="581375at2759"/>
<dbReference type="PANTHER" id="PTHR31479:SF25">
    <property type="entry name" value="OS07G0527900 PROTEIN"/>
    <property type="match status" value="1"/>
</dbReference>
<dbReference type="SUPFAM" id="SSF53474">
    <property type="entry name" value="alpha/beta-Hydrolases"/>
    <property type="match status" value="3"/>
</dbReference>
<name>A0A3S3NJP5_9MAGN</name>
<dbReference type="Gene3D" id="3.40.50.1820">
    <property type="entry name" value="alpha/beta hydrolase"/>
    <property type="match status" value="1"/>
</dbReference>
<proteinExistence type="predicted"/>
<comment type="caution">
    <text evidence="1">The sequence shown here is derived from an EMBL/GenBank/DDBJ whole genome shotgun (WGS) entry which is preliminary data.</text>
</comment>
<keyword evidence="2" id="KW-1185">Reference proteome</keyword>
<evidence type="ECO:0000313" key="1">
    <source>
        <dbReference type="EMBL" id="RWR96484.1"/>
    </source>
</evidence>
<sequence>MGAYVLEHDRQEEGKGAAPLAEPWFSSFGFKLDQKLIHTKDEFIYGAIYKFESPLPPEAPKYVIAFRGTVLKGESFSEDLKLNMNIFLQRFHKRKRTKRATEAVESVVFPKDNPGPMLNVWLAGHSLGSAFALLAGKNLNFANLSRWYPHLFVHRNDWICSGYIGYFERRKRLKEIDSDEWMLDTMYSTMALLKDKVKNMFKTALNIKKEKNSDYEPFYLLPSAILTINDGRDGDKGRGKHGIRQWWSKDLQLEETLYLCDHCKLTRADHRRIVAACLVMGVYVLERDRQEEGEGAAPLAEPWFSSFNFKLVRKLIHIKDESIYGAIYKFESPYHLPPEAPEYVIAFRGTVLKKESLLEDLKLDFNILHQRFHKRKRTKRATEEVESVIFSNPVPMLNVWLAGHSLGSSLAIQAGKNIVAEKDVFLKTFLFNPPFPSLETKRIVGDRVKEWIEDKNIKFTAKFATLFKSPDQLAEDEANFKKLSRWSPYMFVNENDWICSRYIRYFNHIKTLKETEARDWRVALMYSIRALSKNAVKKKIKNALKKENVNKKNSDYDPFYILPRAFLTINSGDERTGSHGIEQWWKENSRFDVLESAIARKRTKMLWQNLGLGPSNFNCSLSSLIPEINPYMEPFTALNLLLTCLQKLQNTSLPSVALCSRKEAAIKISNWTWLSSSNSFTELNDNPNVWLAGHSLGSALAVQAGKNAAKANVSLETFLFNPPFPRVKQWISSAKGKVTAKLVTLFRGRHQLSEDDELTKTEWSPYLFVNKHDLICFGYIKYLEQRKKMTTRQARATMYSVRALVMNWIKAKIFRMENPNGDYEAFYLLPKASLITNTDKTGGHEIAQWWSPNLQLQRAEDSTFCPVLEEMAIYFNRIKELDETEARHWRLAKKCSIRALLKNAVKKKIKNALKKENVNKKNSDYDPFYILPRASLTINTGGEGRGSHGIEQWWKENSHFDVLEGV</sequence>
<dbReference type="Proteomes" id="UP000283530">
    <property type="component" value="Unassembled WGS sequence"/>
</dbReference>
<accession>A0A3S3NJP5</accession>
<gene>
    <name evidence="1" type="ORF">CKAN_02587400</name>
</gene>
<dbReference type="AlphaFoldDB" id="A0A3S3NJP5"/>
<dbReference type="PANTHER" id="PTHR31479">
    <property type="entry name" value="ALPHA/BETA-HYDROLASES SUPERFAMILY PROTEIN"/>
    <property type="match status" value="1"/>
</dbReference>
<dbReference type="InterPro" id="IPR029058">
    <property type="entry name" value="AB_hydrolase_fold"/>
</dbReference>
<reference evidence="1 2" key="1">
    <citation type="journal article" date="2019" name="Nat. Plants">
        <title>Stout camphor tree genome fills gaps in understanding of flowering plant genome evolution.</title>
        <authorList>
            <person name="Chaw S.M."/>
            <person name="Liu Y.C."/>
            <person name="Wu Y.W."/>
            <person name="Wang H.Y."/>
            <person name="Lin C.I."/>
            <person name="Wu C.S."/>
            <person name="Ke H.M."/>
            <person name="Chang L.Y."/>
            <person name="Hsu C.Y."/>
            <person name="Yang H.T."/>
            <person name="Sudianto E."/>
            <person name="Hsu M.H."/>
            <person name="Wu K.P."/>
            <person name="Wang L.N."/>
            <person name="Leebens-Mack J.H."/>
            <person name="Tsai I.J."/>
        </authorList>
    </citation>
    <scope>NUCLEOTIDE SEQUENCE [LARGE SCALE GENOMIC DNA]</scope>
    <source>
        <strain evidence="2">cv. Chaw 1501</strain>
        <tissue evidence="1">Young leaves</tissue>
    </source>
</reference>
<protein>
    <submittedName>
        <fullName evidence="1">GDSL esterase/lipase</fullName>
    </submittedName>
</protein>
<organism evidence="1 2">
    <name type="scientific">Cinnamomum micranthum f. kanehirae</name>
    <dbReference type="NCBI Taxonomy" id="337451"/>
    <lineage>
        <taxon>Eukaryota</taxon>
        <taxon>Viridiplantae</taxon>
        <taxon>Streptophyta</taxon>
        <taxon>Embryophyta</taxon>
        <taxon>Tracheophyta</taxon>
        <taxon>Spermatophyta</taxon>
        <taxon>Magnoliopsida</taxon>
        <taxon>Magnoliidae</taxon>
        <taxon>Laurales</taxon>
        <taxon>Lauraceae</taxon>
        <taxon>Cinnamomum</taxon>
    </lineage>
</organism>
<dbReference type="EMBL" id="QPKB01000012">
    <property type="protein sequence ID" value="RWR96484.1"/>
    <property type="molecule type" value="Genomic_DNA"/>
</dbReference>
<evidence type="ECO:0000313" key="2">
    <source>
        <dbReference type="Proteomes" id="UP000283530"/>
    </source>
</evidence>